<dbReference type="PANTHER" id="PTHR47249">
    <property type="entry name" value="VACUOLAR PROTEIN 8"/>
    <property type="match status" value="1"/>
</dbReference>
<dbReference type="OrthoDB" id="1683831at2759"/>
<comment type="subcellular location">
    <subcellularLocation>
        <location evidence="1">Vacuole membrane</location>
        <topology evidence="1">Lipid-anchor</topology>
    </subcellularLocation>
</comment>
<evidence type="ECO:0000256" key="8">
    <source>
        <dbReference type="ARBA" id="ARBA00026209"/>
    </source>
</evidence>
<evidence type="ECO:0000256" key="4">
    <source>
        <dbReference type="ARBA" id="ARBA00022554"/>
    </source>
</evidence>
<evidence type="ECO:0000313" key="12">
    <source>
        <dbReference type="EMBL" id="CCI42216.1"/>
    </source>
</evidence>
<name>A0A024G7B4_9STRA</name>
<keyword evidence="4" id="KW-0926">Vacuole</keyword>
<keyword evidence="13" id="KW-1185">Reference proteome</keyword>
<dbReference type="STRING" id="65357.A0A024G7B4"/>
<feature type="repeat" description="ARM" evidence="9">
    <location>
        <begin position="45"/>
        <end position="88"/>
    </location>
</feature>
<evidence type="ECO:0000313" key="13">
    <source>
        <dbReference type="Proteomes" id="UP000053237"/>
    </source>
</evidence>
<reference evidence="12 13" key="1">
    <citation type="submission" date="2012-05" db="EMBL/GenBank/DDBJ databases">
        <title>Recombination and specialization in a pathogen metapopulation.</title>
        <authorList>
            <person name="Gardiner A."/>
            <person name="Kemen E."/>
            <person name="Schultz-Larsen T."/>
            <person name="MacLean D."/>
            <person name="Van Oosterhout C."/>
            <person name="Jones J.D.G."/>
        </authorList>
    </citation>
    <scope>NUCLEOTIDE SEQUENCE [LARGE SCALE GENOMIC DNA]</scope>
    <source>
        <strain evidence="12 13">Ac Nc2</strain>
    </source>
</reference>
<feature type="domain" description="Armadillo repeat-containing" evidence="11">
    <location>
        <begin position="1298"/>
        <end position="1500"/>
    </location>
</feature>
<dbReference type="GO" id="GO:0005774">
    <property type="term" value="C:vacuolar membrane"/>
    <property type="evidence" value="ECO:0007669"/>
    <property type="project" value="UniProtKB-SubCell"/>
</dbReference>
<keyword evidence="10" id="KW-0175">Coiled coil</keyword>
<evidence type="ECO:0000256" key="3">
    <source>
        <dbReference type="ARBA" id="ARBA00010553"/>
    </source>
</evidence>
<evidence type="ECO:0000256" key="1">
    <source>
        <dbReference type="ARBA" id="ARBA00004592"/>
    </source>
</evidence>
<dbReference type="Pfam" id="PF04826">
    <property type="entry name" value="Arm_2"/>
    <property type="match status" value="1"/>
</dbReference>
<evidence type="ECO:0000259" key="11">
    <source>
        <dbReference type="Pfam" id="PF04826"/>
    </source>
</evidence>
<keyword evidence="7" id="KW-0449">Lipoprotein</keyword>
<dbReference type="InParanoid" id="A0A024G7B4"/>
<dbReference type="InterPro" id="IPR006911">
    <property type="entry name" value="ARM-rpt_dom"/>
</dbReference>
<protein>
    <recommendedName>
        <fullName evidence="8">Vacuolar protein 8</fullName>
    </recommendedName>
</protein>
<evidence type="ECO:0000256" key="10">
    <source>
        <dbReference type="SAM" id="Coils"/>
    </source>
</evidence>
<dbReference type="Pfam" id="PF00514">
    <property type="entry name" value="Arm"/>
    <property type="match status" value="5"/>
</dbReference>
<sequence>MSKLLEQLVARGRRERNSPEQREIAYNLAEISTNPQYHEKMVLKGAIQALTHLLTNTNDVEALQLTCMCLANIASCPVTRTRIVKDGVLPLLINHLKSSETDITSKQYLAMMLGNLAFESALHKDIIKEDAINALVSLMNAENTILGAFCAFALTNISLNEDYRCDIVEEGGISRLIDLACSSDVKAQIQALTCLGGLCIDPQYRSRAVEEGIIDVLILMARVELSHVRTQVAAALCSLSSAVESQVEIADRALLTIISLSLSGDPKVEEHACGAIANLTEREDIHEKILSENGLMILMTLGRAKELDTRAEACRCFANLTTNVNILQAIARKEIVEILIEDVSVDHFICQRYAALAIANICMDEHHQSVVVSLGAIRPLIRLARAFDREIEARRYSILAFANLAAREANHSILLDEDCLQALYALSSTADGTCQYFVAYALANLASNSETHTKMVEEGGLQPIIALASSQDTDVHHHATAALRGLAVQEAVRIKIIQEGGMEPLVLLLQSDDPQVLREVCAAIYNLSLSEEALFEIPNSGAIPYLLHCCQSSDLEIVQQSCAIIANVAEKHENQILVCQHEGIPPLAANMRSHDIIVQREAGRAIANLTALEGSHDAIVANKAHKLLIMYLESPDGPCKRVGVMGICNLTRNELFRQKLMNGNTLSLLMAHTQSNVTEIVQFSLLAIANFALSPQIHAKMVEKGVLICVASNTNASNDQIRSFATYVIARIARNPSYRTLITESGGLTPLLRLIERKEECVDHEILPAICSLSFLDANKQNISLHAIPFLVGMLSDCHSDALRWTCCTIANMAERLDLQPHLVTANVIPRLCHILQNKDERLQAEAARAIGNVAIHYEYAILILQHEILPNLRLMLSGKDVTCQRMSVMTLHNLSSATENHIKVFGCMTESHSDTLSVLLSTLKEGLSSHSMQDHEVIEHCLLTISNLSASTITHREIMESALDLLIAYTKQGDIKCRHYAIFALGNLCFNTENVDRLVQAHVVKIMITYMFPGELQVQIQAVAAIRALCVSETVRLQTVSEGVLEPLNLSVCSNSTDLKREAAAAFVTLTHSEEIKVKMTKEGCVTLLLSLMTCNDPETQVFAMTAIANIAEMTQDSTHDSMIQEGLLTALGASTEPYLTRQRNRCFALLSMNLRLHSALMKMNALGGVVASTSVNVENALECYRFTSILIANLSINAAFHRQLIEQGGVEALSIALQLLRDTERLEAERVNAQREIAAALRNLSCSQFALSKDTLTLLRKLMEEEDYETLENACIAVRDLATYPLALTPFRSVKGVESLLNLLKRFTCIQVKRTACQALYNLSLHSEIQSEIVHFEGLPILLALLQFEDASLSHSTCSVLANIAENHANRSKMAQHGVFQHLKFALRVANETQRMEMAISVQQEAIRTIANMAVDDTVAAKLVSTGALYVLREALESQDAQTQRCAALALANLSANEQTIPKLIQNDVFPLCLSLHKRCDRIDETTYHLLTLFTNVASSNSIPIEKAIEMLTIFIHSLQQFDWDVRRMGAFGIANFAAQTELHSLLLSFSGKDAATGSDVALIPLLMDLIECEDVSCQRHILSSIRGLCCDEKARKALYDVGVIPILFRLLKSTSGDTQTQVFASLINLSSSGFIDRHVDLMIKLLGIDRLISFLCTPEIVCRLFGAISIKSVTAAQQKRYHESIFTAGAIQALIETHYDTNDDTCRCIALALCDLCCIASEYRQTVVAQGGIPCILKLALVEEESDRSAAIATIRQLSQVAAYRECIASIGLHPICRAISDIPTSSEMAENAIITLYEYSHETKYQQRIADAVAYGDLWRIAASNVPLAEVACGIVANISELFTIHSHLQSQQEFKLFFDFDAFIVRPCTPNALVESLCILKNLAAHSENHSTMLSRNQQRLLYWALETSFDVDVRLQALLGLANFACNPLALERLLFDFDSDFCRMQLLLSLFDEENPIFIQRVVAVIIGNVAALLGFQELLLKAGASTALIDVLKREKDMPLRHCVTNVCVKLAQHSEHLRQFGNVIQSPEIFIDLIWEAQRDNADTELRNTVLLDAMRMLRSLSELKECSVEMMRLHAHKVIDVLISTSCSRDSKLQSETVLCCYHLTKSTVNQKLLADGKVLQVILPLCVSPNEHIACCACATVANISQCEETHAILRDSNVIPLVVRAIKEKRLPVLREAIRLVANSITTNEFQTSFIAKDVVKVSLETSLNGDDACQLQASLALYRVSSSGTQRLLLTEFAIETLHTLLLSTNERVQSHAIGTLGNLSLEHGAFLVANHTISAIICMLQRRPLSCCDDMTIAVLRSLALESEFSNVFHENGGLLPLWKRCCESTDRRLLRQCAGLLLHFADDTQRFVLTHWKQYEDAMEALLRNAIAFDDIQIARNVGQNLCIRTFKPENHITLPLYRCLIELMSLHDEHCGSYAALAIGNIAASRKDQAFILQCGGIQSLVTLLDSQSSSCQEHAARAIARLAAYEENQERLFKAEAHTQLIQLLDTKSSSIRLHVVMAICNLTAHDPKNTESIVQAHAISLLIQTLETGDSMCNKAVCRALCNLSTAVVEKLHLFIEKEDIRSIVRVAIRPTRKTCLLLSNFAMNLNVATALVDANALVPVIRLLSSSCVKDQRTGALAMYNMSRDRQKEATIADKVLDSNLIRLVTSLDPWVSLYAIMTLGNVSSSSHVRQLCEENGIGSALIAIIKENKKEKARDTTLRIGDAACITLCNLAYSSHTQKEIFHREALEVILRLKGRQRLKWMILSNVAADKRNQRILWEEGVVQRAVDATDSIDKDIRLYSTLLIANISGNTNYNDILGEIGGVKCLLALTCSQDPNLQTLAISSLCCLCQYSPSNRLLFIQANGLSSLLMAANATTIETHRHVAAFFLILSLKDAFPNQLARPDIISTLLQLANSAEEHVAFYSCGALANISERVENHHAFTGIQKLITRLLQHESALVVREALWMTWNLLSNISYQNELIANGFCDLFLVGLRSNSECQYVTALALEKLTRNVTSYSTFFSGNGVVTLLHLAHSSDEQTQLKSISALRNLVCSEAHAVAFDTSKHLGTVVALLEHANPMIQRATAEIVHRLSFRSEWRKEISEKGVLILVKRCVIDVIKRRAEAIDWDFAYECVGVVANYAEDAFYQTEMMDTDLVGALIHLVKALYEEKSDSWALADWIEQDVARTLAILCGNELFQKDIYEKGVLQCLLMLAESFDEKTRGFASLGIRLLASNVKVCKHIASGSLSPFLQLAGSANVDLKQTASFVLANLTVSEENKVILGGHIDRMIELCHCTDVRVRRYGVFALANMSSVLHLESDALCESGITTLLMLSGDEELSIRRDVARAFVHLSRHKSLYAKLIPRGNSILFPLSKASDLDTKRFATLAICNFASRISKHERAHLATDRDIQSLIHLARFHDVDVQRHVVLALAGFLMEAQDKLFMIEKGLVGPLIDLLRSPHPHVQLCGSLALNLVVLGIDDGLKVAVMEQNAFPPLGALVHSAHVECVKSALYCIGTLCENRIVLKAFDEHDLTSTITDLARHSDTEIQRSCGYMLALWAEHDYEFQEATINASISLAEVQDRECQDYASFILAHLSSNRQYQPLLLRGGALGPLIAMVTKEPYPKHYAGLALLQLADNYENHLQIVEKGGVEALLRLARIRSPDKEIQYKASKSLGQLAKNATEALAIK</sequence>
<comment type="similarity">
    <text evidence="3">Belongs to the eutherian X-chromosome-specific Armcx family.</text>
</comment>
<dbReference type="InterPro" id="IPR016024">
    <property type="entry name" value="ARM-type_fold"/>
</dbReference>
<evidence type="ECO:0000256" key="2">
    <source>
        <dbReference type="ARBA" id="ARBA00005462"/>
    </source>
</evidence>
<keyword evidence="6" id="KW-0472">Membrane</keyword>
<evidence type="ECO:0000256" key="5">
    <source>
        <dbReference type="ARBA" id="ARBA00022737"/>
    </source>
</evidence>
<comment type="caution">
    <text evidence="12">The sequence shown here is derived from an EMBL/GenBank/DDBJ whole genome shotgun (WGS) entry which is preliminary data.</text>
</comment>
<proteinExistence type="inferred from homology"/>
<dbReference type="SMART" id="SM00185">
    <property type="entry name" value="ARM"/>
    <property type="match status" value="48"/>
</dbReference>
<comment type="similarity">
    <text evidence="2">Belongs to the beta-catenin family.</text>
</comment>
<keyword evidence="5" id="KW-0677">Repeat</keyword>
<feature type="coiled-coil region" evidence="10">
    <location>
        <begin position="1218"/>
        <end position="1245"/>
    </location>
</feature>
<evidence type="ECO:0000256" key="6">
    <source>
        <dbReference type="ARBA" id="ARBA00023136"/>
    </source>
</evidence>
<dbReference type="SUPFAM" id="SSF48371">
    <property type="entry name" value="ARM repeat"/>
    <property type="match status" value="10"/>
</dbReference>
<evidence type="ECO:0000256" key="7">
    <source>
        <dbReference type="ARBA" id="ARBA00023288"/>
    </source>
</evidence>
<dbReference type="PANTHER" id="PTHR47249:SF1">
    <property type="entry name" value="VACUOLAR PROTEIN 8"/>
    <property type="match status" value="1"/>
</dbReference>
<dbReference type="GO" id="GO:0043495">
    <property type="term" value="F:protein-membrane adaptor activity"/>
    <property type="evidence" value="ECO:0007669"/>
    <property type="project" value="InterPro"/>
</dbReference>
<dbReference type="EMBL" id="CAIX01000031">
    <property type="protein sequence ID" value="CCI42216.1"/>
    <property type="molecule type" value="Genomic_DNA"/>
</dbReference>
<feature type="repeat" description="ARM" evidence="9">
    <location>
        <begin position="130"/>
        <end position="172"/>
    </location>
</feature>
<feature type="repeat" description="ARM" evidence="9">
    <location>
        <begin position="2456"/>
        <end position="2498"/>
    </location>
</feature>
<dbReference type="PROSITE" id="PS50176">
    <property type="entry name" value="ARM_REPEAT"/>
    <property type="match status" value="8"/>
</dbReference>
<feature type="repeat" description="ARM" evidence="9">
    <location>
        <begin position="1339"/>
        <end position="1381"/>
    </location>
</feature>
<dbReference type="Proteomes" id="UP000053237">
    <property type="component" value="Unassembled WGS sequence"/>
</dbReference>
<dbReference type="GO" id="GO:0071562">
    <property type="term" value="P:nucleus-vacuole junction assembly"/>
    <property type="evidence" value="ECO:0007669"/>
    <property type="project" value="InterPro"/>
</dbReference>
<feature type="repeat" description="ARM" evidence="9">
    <location>
        <begin position="500"/>
        <end position="542"/>
    </location>
</feature>
<evidence type="ECO:0000256" key="9">
    <source>
        <dbReference type="PROSITE-ProRule" id="PRU00259"/>
    </source>
</evidence>
<feature type="repeat" description="ARM" evidence="9">
    <location>
        <begin position="3657"/>
        <end position="3697"/>
    </location>
</feature>
<feature type="repeat" description="ARM" evidence="9">
    <location>
        <begin position="1297"/>
        <end position="1340"/>
    </location>
</feature>
<dbReference type="InterPro" id="IPR011989">
    <property type="entry name" value="ARM-like"/>
</dbReference>
<accession>A0A024G7B4</accession>
<organism evidence="12 13">
    <name type="scientific">Albugo candida</name>
    <dbReference type="NCBI Taxonomy" id="65357"/>
    <lineage>
        <taxon>Eukaryota</taxon>
        <taxon>Sar</taxon>
        <taxon>Stramenopiles</taxon>
        <taxon>Oomycota</taxon>
        <taxon>Peronosporomycetes</taxon>
        <taxon>Albuginales</taxon>
        <taxon>Albuginaceae</taxon>
        <taxon>Albugo</taxon>
    </lineage>
</organism>
<dbReference type="Gene3D" id="1.25.10.10">
    <property type="entry name" value="Leucine-rich Repeat Variant"/>
    <property type="match status" value="18"/>
</dbReference>
<gene>
    <name evidence="12" type="ORF">BN9_030000</name>
</gene>
<dbReference type="InterPro" id="IPR000225">
    <property type="entry name" value="Armadillo"/>
</dbReference>
<feature type="repeat" description="ARM" evidence="9">
    <location>
        <begin position="459"/>
        <end position="501"/>
    </location>
</feature>
<dbReference type="InterPro" id="IPR045156">
    <property type="entry name" value="Vac8"/>
</dbReference>